<proteinExistence type="predicted"/>
<sequence length="168" mass="17666">MTRAPSDIGDKLKVSALDDSGPISYPLARIPNNVSYDTVSEQPEVEPNQPLAWPMTFHGGISYSKYDPEVGGALSSSGILASERNVLRAPVLATIVALTGAANPPNYYFDTAVNDGGADDGQPVLYIIANEAAEINVYKISMDSGDFGTLLNTKTFAVTPTQPCGSPA</sequence>
<accession>A0A0F9B6S0</accession>
<dbReference type="AlphaFoldDB" id="A0A0F9B6S0"/>
<dbReference type="EMBL" id="LAZR01042453">
    <property type="protein sequence ID" value="KKL09502.1"/>
    <property type="molecule type" value="Genomic_DNA"/>
</dbReference>
<gene>
    <name evidence="1" type="ORF">LCGC14_2565230</name>
</gene>
<evidence type="ECO:0000313" key="1">
    <source>
        <dbReference type="EMBL" id="KKL09502.1"/>
    </source>
</evidence>
<organism evidence="1">
    <name type="scientific">marine sediment metagenome</name>
    <dbReference type="NCBI Taxonomy" id="412755"/>
    <lineage>
        <taxon>unclassified sequences</taxon>
        <taxon>metagenomes</taxon>
        <taxon>ecological metagenomes</taxon>
    </lineage>
</organism>
<protein>
    <submittedName>
        <fullName evidence="1">Uncharacterized protein</fullName>
    </submittedName>
</protein>
<name>A0A0F9B6S0_9ZZZZ</name>
<comment type="caution">
    <text evidence="1">The sequence shown here is derived from an EMBL/GenBank/DDBJ whole genome shotgun (WGS) entry which is preliminary data.</text>
</comment>
<reference evidence="1" key="1">
    <citation type="journal article" date="2015" name="Nature">
        <title>Complex archaea that bridge the gap between prokaryotes and eukaryotes.</title>
        <authorList>
            <person name="Spang A."/>
            <person name="Saw J.H."/>
            <person name="Jorgensen S.L."/>
            <person name="Zaremba-Niedzwiedzka K."/>
            <person name="Martijn J."/>
            <person name="Lind A.E."/>
            <person name="van Eijk R."/>
            <person name="Schleper C."/>
            <person name="Guy L."/>
            <person name="Ettema T.J."/>
        </authorList>
    </citation>
    <scope>NUCLEOTIDE SEQUENCE</scope>
</reference>
<feature type="non-terminal residue" evidence="1">
    <location>
        <position position="168"/>
    </location>
</feature>